<evidence type="ECO:0000313" key="7">
    <source>
        <dbReference type="Proteomes" id="UP000004162"/>
    </source>
</evidence>
<dbReference type="PANTHER" id="PTHR43847">
    <property type="entry name" value="BLL3993 PROTEIN"/>
    <property type="match status" value="1"/>
</dbReference>
<evidence type="ECO:0000256" key="1">
    <source>
        <dbReference type="ARBA" id="ARBA00004127"/>
    </source>
</evidence>
<dbReference type="InterPro" id="IPR007318">
    <property type="entry name" value="Phopholipid_MeTrfase"/>
</dbReference>
<evidence type="ECO:0000256" key="3">
    <source>
        <dbReference type="ARBA" id="ARBA00022989"/>
    </source>
</evidence>
<accession>Q0YU00</accession>
<evidence type="ECO:0000256" key="4">
    <source>
        <dbReference type="ARBA" id="ARBA00023136"/>
    </source>
</evidence>
<evidence type="ECO:0008006" key="8">
    <source>
        <dbReference type="Google" id="ProtNLM"/>
    </source>
</evidence>
<keyword evidence="7" id="KW-1185">Reference proteome</keyword>
<comment type="caution">
    <text evidence="6">The sequence shown here is derived from an EMBL/GenBank/DDBJ whole genome shotgun (WGS) entry which is preliminary data.</text>
</comment>
<dbReference type="Proteomes" id="UP000004162">
    <property type="component" value="Unassembled WGS sequence"/>
</dbReference>
<dbReference type="GO" id="GO:0012505">
    <property type="term" value="C:endomembrane system"/>
    <property type="evidence" value="ECO:0007669"/>
    <property type="project" value="UniProtKB-SubCell"/>
</dbReference>
<reference evidence="6 7" key="1">
    <citation type="submission" date="2006-07" db="EMBL/GenBank/DDBJ databases">
        <title>Annotation of the draft genome assembly of Chlorobium ferroxidans DSM 13031.</title>
        <authorList>
            <consortium name="US DOE Joint Genome Institute (JGI-ORNL)"/>
            <person name="Larimer F."/>
            <person name="Land M."/>
            <person name="Hauser L."/>
        </authorList>
    </citation>
    <scope>NUCLEOTIDE SEQUENCE [LARGE SCALE GENOMIC DNA]</scope>
    <source>
        <strain evidence="6 7">DSM 13031</strain>
    </source>
</reference>
<dbReference type="EMBL" id="AASE01000002">
    <property type="protein sequence ID" value="EAT59754.1"/>
    <property type="molecule type" value="Genomic_DNA"/>
</dbReference>
<evidence type="ECO:0000256" key="5">
    <source>
        <dbReference type="SAM" id="Phobius"/>
    </source>
</evidence>
<name>Q0YU00_9CHLB</name>
<keyword evidence="2 5" id="KW-0812">Transmembrane</keyword>
<dbReference type="InterPro" id="IPR052527">
    <property type="entry name" value="Metal_cation-efflux_comp"/>
</dbReference>
<reference evidence="6 7" key="2">
    <citation type="submission" date="2006-07" db="EMBL/GenBank/DDBJ databases">
        <title>Sequencing of the draft genome and assembly of Chlorobium ferroxidans DSM 13031.</title>
        <authorList>
            <consortium name="US DOE Joint Genome Institute (JGI-PGF)"/>
            <person name="Copeland A."/>
            <person name="Lucas S."/>
            <person name="Lapidus A."/>
            <person name="Barry K."/>
            <person name="Glavina del Rio T."/>
            <person name="Dalin E."/>
            <person name="Tice H."/>
            <person name="Bruce D."/>
            <person name="Pitluck S."/>
            <person name="Richardson P."/>
        </authorList>
    </citation>
    <scope>NUCLEOTIDE SEQUENCE [LARGE SCALE GENOMIC DNA]</scope>
    <source>
        <strain evidence="6 7">DSM 13031</strain>
    </source>
</reference>
<gene>
    <name evidence="6" type="ORF">CferDRAFT_1761</name>
</gene>
<feature type="transmembrane region" description="Helical" evidence="5">
    <location>
        <begin position="33"/>
        <end position="54"/>
    </location>
</feature>
<organism evidence="6 7">
    <name type="scientific">Chlorobium ferrooxidans DSM 13031</name>
    <dbReference type="NCBI Taxonomy" id="377431"/>
    <lineage>
        <taxon>Bacteria</taxon>
        <taxon>Pseudomonadati</taxon>
        <taxon>Chlorobiota</taxon>
        <taxon>Chlorobiia</taxon>
        <taxon>Chlorobiales</taxon>
        <taxon>Chlorobiaceae</taxon>
        <taxon>Chlorobium/Pelodictyon group</taxon>
        <taxon>Chlorobium</taxon>
    </lineage>
</organism>
<dbReference type="AlphaFoldDB" id="Q0YU00"/>
<keyword evidence="3 5" id="KW-1133">Transmembrane helix</keyword>
<dbReference type="Pfam" id="PF04191">
    <property type="entry name" value="PEMT"/>
    <property type="match status" value="1"/>
</dbReference>
<dbReference type="Gene3D" id="1.20.120.1630">
    <property type="match status" value="1"/>
</dbReference>
<evidence type="ECO:0000256" key="2">
    <source>
        <dbReference type="ARBA" id="ARBA00022692"/>
    </source>
</evidence>
<keyword evidence="4 5" id="KW-0472">Membrane</keyword>
<evidence type="ECO:0000313" key="6">
    <source>
        <dbReference type="EMBL" id="EAT59754.1"/>
    </source>
</evidence>
<proteinExistence type="predicted"/>
<sequence>MLQLILMTGFIVLPVYPQLSGLELFTSLAFIRWTILSLFTGYALVLVALGLFSIRKSLTPFPYPTENNQLVTTGIYHVVRHPLYSGVLFAAFGWSAFQMSLSHLFMTGIGLLFFDYKAAQEERWLSIRHPEYNSYRHRVKKFIPWIY</sequence>
<protein>
    <recommendedName>
        <fullName evidence="8">Isoprenylcysteine carboxyl methyltransferase</fullName>
    </recommendedName>
</protein>
<dbReference type="RefSeq" id="WP_006365528.1">
    <property type="nucleotide sequence ID" value="NZ_AASE01000002.1"/>
</dbReference>
<dbReference type="PANTHER" id="PTHR43847:SF1">
    <property type="entry name" value="BLL3993 PROTEIN"/>
    <property type="match status" value="1"/>
</dbReference>
<feature type="transmembrane region" description="Helical" evidence="5">
    <location>
        <begin position="100"/>
        <end position="119"/>
    </location>
</feature>
<comment type="subcellular location">
    <subcellularLocation>
        <location evidence="1">Endomembrane system</location>
        <topology evidence="1">Multi-pass membrane protein</topology>
    </subcellularLocation>
</comment>